<dbReference type="EMBL" id="FRXO01000003">
    <property type="protein sequence ID" value="SHO65075.1"/>
    <property type="molecule type" value="Genomic_DNA"/>
</dbReference>
<dbReference type="InterPro" id="IPR004268">
    <property type="entry name" value="MurJ"/>
</dbReference>
<dbReference type="GO" id="GO:0015648">
    <property type="term" value="F:lipid-linked peptidoglycan transporter activity"/>
    <property type="evidence" value="ECO:0007669"/>
    <property type="project" value="UniProtKB-UniRule"/>
</dbReference>
<dbReference type="AlphaFoldDB" id="A0A1M7ZJI5"/>
<dbReference type="GO" id="GO:0008360">
    <property type="term" value="P:regulation of cell shape"/>
    <property type="evidence" value="ECO:0007669"/>
    <property type="project" value="UniProtKB-UniRule"/>
</dbReference>
<organism evidence="12 13">
    <name type="scientific">Pseudoxanthobacter soli DSM 19599</name>
    <dbReference type="NCBI Taxonomy" id="1123029"/>
    <lineage>
        <taxon>Bacteria</taxon>
        <taxon>Pseudomonadati</taxon>
        <taxon>Pseudomonadota</taxon>
        <taxon>Alphaproteobacteria</taxon>
        <taxon>Hyphomicrobiales</taxon>
        <taxon>Segnochrobactraceae</taxon>
        <taxon>Pseudoxanthobacter</taxon>
    </lineage>
</organism>
<comment type="similarity">
    <text evidence="9 10 11">Belongs to the MurJ/MviN family.</text>
</comment>
<feature type="transmembrane region" description="Helical" evidence="10">
    <location>
        <begin position="385"/>
        <end position="405"/>
    </location>
</feature>
<dbReference type="PIRSF" id="PIRSF002869">
    <property type="entry name" value="MviN"/>
    <property type="match status" value="1"/>
</dbReference>
<evidence type="ECO:0000256" key="2">
    <source>
        <dbReference type="ARBA" id="ARBA00022475"/>
    </source>
</evidence>
<comment type="pathway">
    <text evidence="10">Cell wall biogenesis; peptidoglycan biosynthesis.</text>
</comment>
<dbReference type="InterPro" id="IPR051050">
    <property type="entry name" value="Lipid_II_flippase_MurJ/MviN"/>
</dbReference>
<keyword evidence="10" id="KW-0997">Cell inner membrane</keyword>
<evidence type="ECO:0000256" key="11">
    <source>
        <dbReference type="PIRNR" id="PIRNR002869"/>
    </source>
</evidence>
<keyword evidence="4 10" id="KW-0133">Cell shape</keyword>
<feature type="transmembrane region" description="Helical" evidence="10">
    <location>
        <begin position="157"/>
        <end position="180"/>
    </location>
</feature>
<keyword evidence="3 10" id="KW-0812">Transmembrane</keyword>
<dbReference type="UniPathway" id="UPA00219"/>
<evidence type="ECO:0000256" key="9">
    <source>
        <dbReference type="ARBA" id="ARBA00061532"/>
    </source>
</evidence>
<comment type="subcellular location">
    <subcellularLocation>
        <location evidence="10">Cell inner membrane</location>
        <topology evidence="10">Multi-pass membrane protein</topology>
    </subcellularLocation>
    <subcellularLocation>
        <location evidence="1">Cell membrane</location>
        <topology evidence="1">Multi-pass membrane protein</topology>
    </subcellularLocation>
</comment>
<dbReference type="PANTHER" id="PTHR47019:SF1">
    <property type="entry name" value="LIPID II FLIPPASE MURJ"/>
    <property type="match status" value="1"/>
</dbReference>
<keyword evidence="5 10" id="KW-0573">Peptidoglycan synthesis</keyword>
<evidence type="ECO:0000256" key="10">
    <source>
        <dbReference type="HAMAP-Rule" id="MF_02078"/>
    </source>
</evidence>
<keyword evidence="6 10" id="KW-1133">Transmembrane helix</keyword>
<dbReference type="CDD" id="cd13123">
    <property type="entry name" value="MATE_MurJ_like"/>
    <property type="match status" value="1"/>
</dbReference>
<feature type="transmembrane region" description="Helical" evidence="10">
    <location>
        <begin position="192"/>
        <end position="213"/>
    </location>
</feature>
<keyword evidence="13" id="KW-1185">Reference proteome</keyword>
<keyword evidence="2 10" id="KW-1003">Cell membrane</keyword>
<evidence type="ECO:0000256" key="4">
    <source>
        <dbReference type="ARBA" id="ARBA00022960"/>
    </source>
</evidence>
<feature type="transmembrane region" description="Helical" evidence="10">
    <location>
        <begin position="451"/>
        <end position="472"/>
    </location>
</feature>
<gene>
    <name evidence="10" type="primary">murJ</name>
    <name evidence="12" type="ORF">SAMN02745172_01961</name>
</gene>
<dbReference type="GO" id="GO:0005886">
    <property type="term" value="C:plasma membrane"/>
    <property type="evidence" value="ECO:0007669"/>
    <property type="project" value="UniProtKB-SubCell"/>
</dbReference>
<feature type="transmembrane region" description="Helical" evidence="10">
    <location>
        <begin position="277"/>
        <end position="295"/>
    </location>
</feature>
<dbReference type="GO" id="GO:0034204">
    <property type="term" value="P:lipid translocation"/>
    <property type="evidence" value="ECO:0007669"/>
    <property type="project" value="TreeGrafter"/>
</dbReference>
<dbReference type="OrthoDB" id="9816572at2"/>
<evidence type="ECO:0000256" key="5">
    <source>
        <dbReference type="ARBA" id="ARBA00022984"/>
    </source>
</evidence>
<evidence type="ECO:0000256" key="8">
    <source>
        <dbReference type="ARBA" id="ARBA00060041"/>
    </source>
</evidence>
<dbReference type="RefSeq" id="WP_073627998.1">
    <property type="nucleotide sequence ID" value="NZ_FRXO01000003.1"/>
</dbReference>
<dbReference type="GO" id="GO:0071555">
    <property type="term" value="P:cell wall organization"/>
    <property type="evidence" value="ECO:0007669"/>
    <property type="project" value="UniProtKB-UniRule"/>
</dbReference>
<dbReference type="STRING" id="1123029.SAMN02745172_01961"/>
<dbReference type="PANTHER" id="PTHR47019">
    <property type="entry name" value="LIPID II FLIPPASE MURJ"/>
    <property type="match status" value="1"/>
</dbReference>
<evidence type="ECO:0000256" key="1">
    <source>
        <dbReference type="ARBA" id="ARBA00004651"/>
    </source>
</evidence>
<keyword evidence="10 11" id="KW-0961">Cell wall biogenesis/degradation</keyword>
<proteinExistence type="inferred from homology"/>
<dbReference type="Proteomes" id="UP000186406">
    <property type="component" value="Unassembled WGS sequence"/>
</dbReference>
<dbReference type="GO" id="GO:0009252">
    <property type="term" value="P:peptidoglycan biosynthetic process"/>
    <property type="evidence" value="ECO:0007669"/>
    <property type="project" value="UniProtKB-UniRule"/>
</dbReference>
<feature type="transmembrane region" description="Helical" evidence="10">
    <location>
        <begin position="88"/>
        <end position="109"/>
    </location>
</feature>
<keyword evidence="7 10" id="KW-0472">Membrane</keyword>
<reference evidence="12 13" key="1">
    <citation type="submission" date="2016-12" db="EMBL/GenBank/DDBJ databases">
        <authorList>
            <person name="Song W.-J."/>
            <person name="Kurnit D.M."/>
        </authorList>
    </citation>
    <scope>NUCLEOTIDE SEQUENCE [LARGE SCALE GENOMIC DNA]</scope>
    <source>
        <strain evidence="12 13">DSM 19599</strain>
    </source>
</reference>
<feature type="transmembrane region" description="Helical" evidence="10">
    <location>
        <begin position="233"/>
        <end position="257"/>
    </location>
</feature>
<accession>A0A1M7ZJI5</accession>
<evidence type="ECO:0000313" key="13">
    <source>
        <dbReference type="Proteomes" id="UP000186406"/>
    </source>
</evidence>
<dbReference type="PRINTS" id="PR01806">
    <property type="entry name" value="VIRFACTRMVIN"/>
</dbReference>
<protein>
    <recommendedName>
        <fullName evidence="10">Probable lipid II flippase MurJ</fullName>
    </recommendedName>
</protein>
<feature type="transmembrane region" description="Helical" evidence="10">
    <location>
        <begin position="484"/>
        <end position="505"/>
    </location>
</feature>
<evidence type="ECO:0000313" key="12">
    <source>
        <dbReference type="EMBL" id="SHO65075.1"/>
    </source>
</evidence>
<name>A0A1M7ZJI5_9HYPH</name>
<evidence type="ECO:0000256" key="3">
    <source>
        <dbReference type="ARBA" id="ARBA00022692"/>
    </source>
</evidence>
<evidence type="ECO:0000256" key="7">
    <source>
        <dbReference type="ARBA" id="ARBA00023136"/>
    </source>
</evidence>
<feature type="transmembrane region" description="Helical" evidence="10">
    <location>
        <begin position="411"/>
        <end position="430"/>
    </location>
</feature>
<evidence type="ECO:0000256" key="6">
    <source>
        <dbReference type="ARBA" id="ARBA00022989"/>
    </source>
</evidence>
<feature type="transmembrane region" description="Helical" evidence="10">
    <location>
        <begin position="316"/>
        <end position="340"/>
    </location>
</feature>
<feature type="transmembrane region" description="Helical" evidence="10">
    <location>
        <begin position="352"/>
        <end position="373"/>
    </location>
</feature>
<dbReference type="NCBIfam" id="TIGR01695">
    <property type="entry name" value="murJ_mviN"/>
    <property type="match status" value="1"/>
</dbReference>
<feature type="transmembrane region" description="Helical" evidence="10">
    <location>
        <begin position="129"/>
        <end position="150"/>
    </location>
</feature>
<sequence>MSLLRNFATVGGATLSSRVLGFIRDSFIAAAVGAGPVAEAYTVALRLANMFRRLFAEGAFASAFVPLFAGKLEAEGAESARAFARETLAAMGMLLLVVTIVVEIFMPQVTFLLAPGFASDPEKFALTVALSRIAFPYLALISLVTLYSGVLNGLDRFAAAAFAPSLLNAVLIGALIFVFFTHAEGTVTAGYWLTWANIIGGVLQLVVLVVASARADMHLSLMWPRLTAGVKRLCVLAGPSIIAGGVVQINVFVGTVIASTQEGAVAWLYYADRVYQLPLGVVGIAIGIVLLPDIARRVRAGDLETVNHSLNRSLEFAMVLTLPAAAALVTVPLPLTIGLFERGAFSAADSVATASALAAFGAGLPAFVLIKVFQPAFFARQDTRTPMWYSAINMVVNVVLSLALFPVFGHVGVAMATSAASWLNVVLLYSGLRRAGLFSFDRRLISSLWRIAAATVLMAAALVGLAYLLAPLTARGGWLRIEALAGLVVGGGVVYCLAAIAFGAIRRSEIARVLKGRRGRGKT</sequence>
<comment type="function">
    <text evidence="8 10 11">Involved in peptidoglycan biosynthesis. Transports lipid-linked peptidoglycan precursors from the inner to the outer leaflet of the cytoplasmic membrane.</text>
</comment>
<keyword evidence="10 11" id="KW-0813">Transport</keyword>
<dbReference type="HAMAP" id="MF_02078">
    <property type="entry name" value="MurJ_MviN"/>
    <property type="match status" value="1"/>
</dbReference>
<dbReference type="Pfam" id="PF03023">
    <property type="entry name" value="MurJ"/>
    <property type="match status" value="1"/>
</dbReference>